<protein>
    <submittedName>
        <fullName evidence="1">XRE family transcriptional regulator</fullName>
    </submittedName>
</protein>
<reference evidence="1 2" key="1">
    <citation type="submission" date="2024-07" db="EMBL/GenBank/DDBJ databases">
        <title>Uliginosibacterium flavum JJ3220;KACC:17644.</title>
        <authorList>
            <person name="Kim M.K."/>
        </authorList>
    </citation>
    <scope>NUCLEOTIDE SEQUENCE [LARGE SCALE GENOMIC DNA]</scope>
    <source>
        <strain evidence="1 2">KACC:17644</strain>
    </source>
</reference>
<dbReference type="Proteomes" id="UP001549691">
    <property type="component" value="Unassembled WGS sequence"/>
</dbReference>
<sequence>MTYEEFRRQLGKAGLTIKEFAVLIKQTPNSITNHSQHKEVPPHLAIIAALMGEMAEADIDFRATLARIQFDASKPRGGVVKGQFGGSKQTRLLFTEANNEKSHN</sequence>
<evidence type="ECO:0000313" key="2">
    <source>
        <dbReference type="Proteomes" id="UP001549691"/>
    </source>
</evidence>
<keyword evidence="2" id="KW-1185">Reference proteome</keyword>
<organism evidence="1 2">
    <name type="scientific">Uliginosibacterium flavum</name>
    <dbReference type="NCBI Taxonomy" id="1396831"/>
    <lineage>
        <taxon>Bacteria</taxon>
        <taxon>Pseudomonadati</taxon>
        <taxon>Pseudomonadota</taxon>
        <taxon>Betaproteobacteria</taxon>
        <taxon>Rhodocyclales</taxon>
        <taxon>Zoogloeaceae</taxon>
        <taxon>Uliginosibacterium</taxon>
    </lineage>
</organism>
<gene>
    <name evidence="1" type="ORF">ABXR19_08740</name>
</gene>
<proteinExistence type="predicted"/>
<name>A0ABV2TK19_9RHOO</name>
<dbReference type="EMBL" id="JBEWZI010000007">
    <property type="protein sequence ID" value="MET7014276.1"/>
    <property type="molecule type" value="Genomic_DNA"/>
</dbReference>
<dbReference type="RefSeq" id="WP_354600735.1">
    <property type="nucleotide sequence ID" value="NZ_JBEWZI010000007.1"/>
</dbReference>
<comment type="caution">
    <text evidence="1">The sequence shown here is derived from an EMBL/GenBank/DDBJ whole genome shotgun (WGS) entry which is preliminary data.</text>
</comment>
<accession>A0ABV2TK19</accession>
<evidence type="ECO:0000313" key="1">
    <source>
        <dbReference type="EMBL" id="MET7014276.1"/>
    </source>
</evidence>